<sequence>MQNLDLKNKSDNAKAAKEYIDRISKQLLTDYQHTKEERHKIALWEDSQEFSILGVIEIFTDDIRGYAAQVIANHNLENPQEIAENLQGLKIFDVPYFTEWYFDHESDYPQIKRYVETLNYLRLLIIEYIS</sequence>
<gene>
    <name evidence="1" type="ORF">NIES2119_03990</name>
</gene>
<name>A0A1U7IRL2_9CYAN</name>
<reference evidence="1 2" key="1">
    <citation type="submission" date="2016-11" db="EMBL/GenBank/DDBJ databases">
        <title>Draft Genome Sequences of Nine Cyanobacterial Strains from Diverse Habitats.</title>
        <authorList>
            <person name="Zhu T."/>
            <person name="Hou S."/>
            <person name="Lu X."/>
            <person name="Hess W.R."/>
        </authorList>
    </citation>
    <scope>NUCLEOTIDE SEQUENCE [LARGE SCALE GENOMIC DNA]</scope>
    <source>
        <strain evidence="1 2">IAM M-71</strain>
    </source>
</reference>
<dbReference type="RefSeq" id="WP_073592157.1">
    <property type="nucleotide sequence ID" value="NZ_MRCE01000003.1"/>
</dbReference>
<accession>A0A1U7IRL2</accession>
<dbReference type="Proteomes" id="UP000185860">
    <property type="component" value="Unassembled WGS sequence"/>
</dbReference>
<proteinExistence type="predicted"/>
<dbReference type="EMBL" id="MRCE01000003">
    <property type="protein sequence ID" value="OKH40094.1"/>
    <property type="molecule type" value="Genomic_DNA"/>
</dbReference>
<evidence type="ECO:0000313" key="1">
    <source>
        <dbReference type="EMBL" id="OKH40094.1"/>
    </source>
</evidence>
<dbReference type="OrthoDB" id="514598at2"/>
<organism evidence="1 2">
    <name type="scientific">[Phormidium ambiguum] IAM M-71</name>
    <dbReference type="NCBI Taxonomy" id="454136"/>
    <lineage>
        <taxon>Bacteria</taxon>
        <taxon>Bacillati</taxon>
        <taxon>Cyanobacteriota</taxon>
        <taxon>Cyanophyceae</taxon>
        <taxon>Oscillatoriophycideae</taxon>
        <taxon>Aerosakkonematales</taxon>
        <taxon>Aerosakkonemataceae</taxon>
        <taxon>Floridanema</taxon>
    </lineage>
</organism>
<dbReference type="AlphaFoldDB" id="A0A1U7IRL2"/>
<protein>
    <submittedName>
        <fullName evidence="1">Uncharacterized protein</fullName>
    </submittedName>
</protein>
<evidence type="ECO:0000313" key="2">
    <source>
        <dbReference type="Proteomes" id="UP000185860"/>
    </source>
</evidence>
<comment type="caution">
    <text evidence="1">The sequence shown here is derived from an EMBL/GenBank/DDBJ whole genome shotgun (WGS) entry which is preliminary data.</text>
</comment>